<dbReference type="KEGG" id="cbk:CLL_A1352"/>
<evidence type="ECO:0000313" key="1">
    <source>
        <dbReference type="EMBL" id="ACD23001.1"/>
    </source>
</evidence>
<proteinExistence type="predicted"/>
<reference evidence="1" key="2">
    <citation type="submission" date="2009-08" db="EMBL/GenBank/DDBJ databases">
        <authorList>
            <person name="Shrivastava S."/>
            <person name="Brinkac L.M."/>
            <person name="Dodson R.J."/>
            <person name="Harkins D.M."/>
            <person name="Durkin A.S."/>
            <person name="Sutton G."/>
        </authorList>
    </citation>
    <scope>NUCLEOTIDE SEQUENCE</scope>
    <source>
        <strain evidence="1">Eklund 17B</strain>
    </source>
</reference>
<name>B2TJD4_CLOBB</name>
<dbReference type="AlphaFoldDB" id="B2TJD4"/>
<dbReference type="HOGENOM" id="CLU_069133_0_0_9"/>
<accession>B2TJD4</accession>
<evidence type="ECO:0008006" key="2">
    <source>
        <dbReference type="Google" id="ProtNLM"/>
    </source>
</evidence>
<dbReference type="EMBL" id="CP001056">
    <property type="protein sequence ID" value="ACD23001.1"/>
    <property type="molecule type" value="Genomic_DNA"/>
</dbReference>
<gene>
    <name evidence="1" type="ordered locus">CLL_A1352</name>
</gene>
<protein>
    <recommendedName>
        <fullName evidence="2">TIR domain-containing protein</fullName>
    </recommendedName>
</protein>
<sequence>MYSKFNLLTNKVYEPQECIACIFKNIKFRHNNCKVENTDCRSCYNKKYCYYNIGMKIFNKNKSLIAENISKYMDVNGVLEISQIEKEWFPNIEADIFLSHSHKDEKLAIAFAGWLKKELGLTTFIDSCIWGCSNELLKKIDDEYCQNVKRTFYVYDKRNISTSHVHMVLANALMKMINQAESFIFFNTENSIVSTSEEIEATESNKTYSPWIYLEINTVNLVKQTLPIRHIQKGAQENYGYLNESTNKLLGKYEVNLKSLIKIDDHILSEWIKEYNKCNRSVHALNILYELTTSEARKEVAIDIK</sequence>
<reference evidence="1" key="1">
    <citation type="submission" date="2009-06" db="EMBL/GenBank/DDBJ databases">
        <authorList>
            <consortium name="US DOE Joint Genome Institute (JGI-PGF)"/>
            <person name="Lucas S."/>
            <person name="Copeland A."/>
            <person name="Lapidus A."/>
            <person name="Glavina del Rio T."/>
            <person name="Dalin E."/>
            <person name="Tice H."/>
            <person name="Bruce D."/>
            <person name="Goodwin L."/>
            <person name="Pitluck S."/>
            <person name="Kyrpides N."/>
            <person name="Mavromatis K."/>
            <person name="Ivanova N."/>
            <person name="Saunders E."/>
            <person name="Brettin T."/>
            <person name="Detter J.C."/>
            <person name="Han C."/>
            <person name="Larimer F."/>
            <person name="Land M."/>
            <person name="Hauser L."/>
            <person name="Markowitz V."/>
            <person name="Cheng J.-F."/>
            <person name="Hugenholtz P."/>
            <person name="Woyke T."/>
            <person name="Wu D."/>
            <person name="Gronow S."/>
            <person name="Klenk H.-P."/>
            <person name="Eisen J.A."/>
        </authorList>
    </citation>
    <scope>NUCLEOTIDE SEQUENCE</scope>
    <source>
        <strain evidence="1">Eklund 17B</strain>
    </source>
</reference>
<organism evidence="1">
    <name type="scientific">Clostridium botulinum (strain Eklund 17B / Type B)</name>
    <dbReference type="NCBI Taxonomy" id="935198"/>
    <lineage>
        <taxon>Bacteria</taxon>
        <taxon>Bacillati</taxon>
        <taxon>Bacillota</taxon>
        <taxon>Clostridia</taxon>
        <taxon>Eubacteriales</taxon>
        <taxon>Clostridiaceae</taxon>
        <taxon>Clostridium</taxon>
    </lineage>
</organism>